<evidence type="ECO:0000313" key="3">
    <source>
        <dbReference type="EMBL" id="KAL3800910.1"/>
    </source>
</evidence>
<dbReference type="Proteomes" id="UP001530315">
    <property type="component" value="Unassembled WGS sequence"/>
</dbReference>
<feature type="region of interest" description="Disordered" evidence="1">
    <location>
        <begin position="24"/>
        <end position="46"/>
    </location>
</feature>
<keyword evidence="2" id="KW-0812">Transmembrane</keyword>
<organism evidence="3 4">
    <name type="scientific">Stephanodiscus triporus</name>
    <dbReference type="NCBI Taxonomy" id="2934178"/>
    <lineage>
        <taxon>Eukaryota</taxon>
        <taxon>Sar</taxon>
        <taxon>Stramenopiles</taxon>
        <taxon>Ochrophyta</taxon>
        <taxon>Bacillariophyta</taxon>
        <taxon>Coscinodiscophyceae</taxon>
        <taxon>Thalassiosirophycidae</taxon>
        <taxon>Stephanodiscales</taxon>
        <taxon>Stephanodiscaceae</taxon>
        <taxon>Stephanodiscus</taxon>
    </lineage>
</organism>
<feature type="transmembrane region" description="Helical" evidence="2">
    <location>
        <begin position="65"/>
        <end position="87"/>
    </location>
</feature>
<protein>
    <submittedName>
        <fullName evidence="3">Uncharacterized protein</fullName>
    </submittedName>
</protein>
<sequence>MESYVKRRSVKDPRSRVFIEDDDVEEAAQSTTRTVPTTPPAIGGGGGGRGGGVLRLLRKLGFPRIVLMDVVYGWLMAMLFVMFVFFLEQHDVINFGYRRAAVAFVKRPENIAAIEEGVDIKLLSLKEYEDITTEITRNADTVRMQTDATSHREKELAKTMAEYNRTAAMYDGLMAEATALFEIDRWCGSCIPRGLTQTCDAKIEYWMRKYGGSRLKGKVDLMEEGHCISPKEKKMPV</sequence>
<reference evidence="3 4" key="1">
    <citation type="submission" date="2024-10" db="EMBL/GenBank/DDBJ databases">
        <title>Updated reference genomes for cyclostephanoid diatoms.</title>
        <authorList>
            <person name="Roberts W.R."/>
            <person name="Alverson A.J."/>
        </authorList>
    </citation>
    <scope>NUCLEOTIDE SEQUENCE [LARGE SCALE GENOMIC DNA]</scope>
    <source>
        <strain evidence="3 4">AJA276-08</strain>
    </source>
</reference>
<keyword evidence="4" id="KW-1185">Reference proteome</keyword>
<evidence type="ECO:0000256" key="2">
    <source>
        <dbReference type="SAM" id="Phobius"/>
    </source>
</evidence>
<evidence type="ECO:0000256" key="1">
    <source>
        <dbReference type="SAM" id="MobiDB-lite"/>
    </source>
</evidence>
<proteinExistence type="predicted"/>
<comment type="caution">
    <text evidence="3">The sequence shown here is derived from an EMBL/GenBank/DDBJ whole genome shotgun (WGS) entry which is preliminary data.</text>
</comment>
<dbReference type="EMBL" id="JALLAZ020000206">
    <property type="protein sequence ID" value="KAL3800910.1"/>
    <property type="molecule type" value="Genomic_DNA"/>
</dbReference>
<keyword evidence="2" id="KW-1133">Transmembrane helix</keyword>
<gene>
    <name evidence="3" type="ORF">ACHAW5_009920</name>
</gene>
<accession>A0ABD3QSF8</accession>
<name>A0ABD3QSF8_9STRA</name>
<evidence type="ECO:0000313" key="4">
    <source>
        <dbReference type="Proteomes" id="UP001530315"/>
    </source>
</evidence>
<keyword evidence="2" id="KW-0472">Membrane</keyword>
<dbReference type="AlphaFoldDB" id="A0ABD3QSF8"/>